<dbReference type="InterPro" id="IPR010496">
    <property type="entry name" value="AL/BT2_dom"/>
</dbReference>
<feature type="domain" description="3-keto-alpha-glucoside-1,2-lyase/3-keto-2-hydroxy-glucal hydratase" evidence="2">
    <location>
        <begin position="502"/>
        <end position="652"/>
    </location>
</feature>
<evidence type="ECO:0000259" key="2">
    <source>
        <dbReference type="Pfam" id="PF06439"/>
    </source>
</evidence>
<dbReference type="GO" id="GO:0016989">
    <property type="term" value="F:sigma factor antagonist activity"/>
    <property type="evidence" value="ECO:0007669"/>
    <property type="project" value="TreeGrafter"/>
</dbReference>
<name>A0A5C6DRQ5_9BACT</name>
<dbReference type="PANTHER" id="PTHR30273">
    <property type="entry name" value="PERIPLASMIC SIGNAL SENSOR AND SIGMA FACTOR ACTIVATOR FECR-RELATED"/>
    <property type="match status" value="1"/>
</dbReference>
<evidence type="ECO:0000256" key="1">
    <source>
        <dbReference type="SAM" id="Phobius"/>
    </source>
</evidence>
<organism evidence="3 4">
    <name type="scientific">Novipirellula artificiosorum</name>
    <dbReference type="NCBI Taxonomy" id="2528016"/>
    <lineage>
        <taxon>Bacteria</taxon>
        <taxon>Pseudomonadati</taxon>
        <taxon>Planctomycetota</taxon>
        <taxon>Planctomycetia</taxon>
        <taxon>Pirellulales</taxon>
        <taxon>Pirellulaceae</taxon>
        <taxon>Novipirellula</taxon>
    </lineage>
</organism>
<keyword evidence="3" id="KW-0378">Hydrolase</keyword>
<sequence length="669" mass="74045">MSDDKTRLSLLIQEMLDGRLDRSQRSDLLQRVESDESARQEYLDQIGTHAALKAVLADCLPHDSDAVNDQPVETTPRSLSRWYGIAIAVASLAAAILVCVLVWSNSQRDFTAAPVHFAEITDLREASFGLCDFATTPGASLTEGTLRLQAGEVDLKFACGAKMTLVAPAVLHLKTPMLVGLESGRLSCDVPEDAIGFQVESTEYTVTDLGTRFELEVGQRQWVRVLEGEVDVEPRESTVVRLVKGQTASVTKRRVTRHEVPLQEIPLGNLFDDPKGTPLRTAIDTDTRGATAQANGLGVERVVRAEEVPGVIQEIAPGVRIDLESVGWCEMSSRGVVNDSWCPYTLRPIQTRETRDTEDDLGEQGIGIHACQFVTFDIREIREAGSILKRPLAFVADRVGVNWDRPDDSQVNLAVIASNGREVTAAWVNGNRIEVNETDGVATLGEELPRHAWRFSPVSFFCPLNPGTRYVTLISSAPKGAKLQDAHGVFSGARLKVGSVRGWSSRDGHLVQMRDSADQRFLFGDVGWGDYEFSFEAKKRFGKEGFLVIVRCRDANEFCWVNIGGWQNQRTQVERKLVGERRQHPIGPESDFVIEQGRWYQIRVRCEGHTLSLFVDDELVLQYEDDGNMQSQGKVGIGTWSTSAVFRNVEVKSLDGDHLFDALAGPEAH</sequence>
<keyword evidence="4" id="KW-1185">Reference proteome</keyword>
<dbReference type="EC" id="3.2.1.55" evidence="3"/>
<dbReference type="GO" id="GO:0046556">
    <property type="term" value="F:alpha-L-arabinofuranosidase activity"/>
    <property type="evidence" value="ECO:0007669"/>
    <property type="project" value="UniProtKB-EC"/>
</dbReference>
<dbReference type="EMBL" id="SJPV01000005">
    <property type="protein sequence ID" value="TWU37439.1"/>
    <property type="molecule type" value="Genomic_DNA"/>
</dbReference>
<dbReference type="Gene3D" id="2.60.120.1440">
    <property type="match status" value="1"/>
</dbReference>
<evidence type="ECO:0000313" key="3">
    <source>
        <dbReference type="EMBL" id="TWU37439.1"/>
    </source>
</evidence>
<keyword evidence="1" id="KW-0812">Transmembrane</keyword>
<dbReference type="Proteomes" id="UP000319143">
    <property type="component" value="Unassembled WGS sequence"/>
</dbReference>
<dbReference type="AlphaFoldDB" id="A0A5C6DRQ5"/>
<gene>
    <name evidence="3" type="ORF">Poly41_35700</name>
</gene>
<dbReference type="Gene3D" id="2.60.120.560">
    <property type="entry name" value="Exo-inulinase, domain 1"/>
    <property type="match status" value="1"/>
</dbReference>
<comment type="caution">
    <text evidence="3">The sequence shown here is derived from an EMBL/GenBank/DDBJ whole genome shotgun (WGS) entry which is preliminary data.</text>
</comment>
<dbReference type="RefSeq" id="WP_146527867.1">
    <property type="nucleotide sequence ID" value="NZ_SJPV01000005.1"/>
</dbReference>
<dbReference type="OrthoDB" id="292867at2"/>
<protein>
    <submittedName>
        <fullName evidence="3">Extracellular exo-alpha-L-arabinofuranosidase</fullName>
        <ecNumber evidence="3">3.2.1.55</ecNumber>
    </submittedName>
</protein>
<keyword evidence="1" id="KW-1133">Transmembrane helix</keyword>
<reference evidence="3 4" key="1">
    <citation type="submission" date="2019-02" db="EMBL/GenBank/DDBJ databases">
        <title>Deep-cultivation of Planctomycetes and their phenomic and genomic characterization uncovers novel biology.</title>
        <authorList>
            <person name="Wiegand S."/>
            <person name="Jogler M."/>
            <person name="Boedeker C."/>
            <person name="Pinto D."/>
            <person name="Vollmers J."/>
            <person name="Rivas-Marin E."/>
            <person name="Kohn T."/>
            <person name="Peeters S.H."/>
            <person name="Heuer A."/>
            <person name="Rast P."/>
            <person name="Oberbeckmann S."/>
            <person name="Bunk B."/>
            <person name="Jeske O."/>
            <person name="Meyerdierks A."/>
            <person name="Storesund J.E."/>
            <person name="Kallscheuer N."/>
            <person name="Luecker S."/>
            <person name="Lage O.M."/>
            <person name="Pohl T."/>
            <person name="Merkel B.J."/>
            <person name="Hornburger P."/>
            <person name="Mueller R.-W."/>
            <person name="Bruemmer F."/>
            <person name="Labrenz M."/>
            <person name="Spormann A.M."/>
            <person name="Op Den Camp H."/>
            <person name="Overmann J."/>
            <person name="Amann R."/>
            <person name="Jetten M.S.M."/>
            <person name="Mascher T."/>
            <person name="Medema M.H."/>
            <person name="Devos D.P."/>
            <person name="Kaster A.-K."/>
            <person name="Ovreas L."/>
            <person name="Rohde M."/>
            <person name="Galperin M.Y."/>
            <person name="Jogler C."/>
        </authorList>
    </citation>
    <scope>NUCLEOTIDE SEQUENCE [LARGE SCALE GENOMIC DNA]</scope>
    <source>
        <strain evidence="3 4">Poly41</strain>
    </source>
</reference>
<accession>A0A5C6DRQ5</accession>
<keyword evidence="3" id="KW-0326">Glycosidase</keyword>
<dbReference type="InterPro" id="IPR012373">
    <property type="entry name" value="Ferrdict_sens_TM"/>
</dbReference>
<dbReference type="Pfam" id="PF06439">
    <property type="entry name" value="3keto-disac_hyd"/>
    <property type="match status" value="1"/>
</dbReference>
<keyword evidence="1" id="KW-0472">Membrane</keyword>
<feature type="transmembrane region" description="Helical" evidence="1">
    <location>
        <begin position="82"/>
        <end position="103"/>
    </location>
</feature>
<dbReference type="PANTHER" id="PTHR30273:SF2">
    <property type="entry name" value="PROTEIN FECR"/>
    <property type="match status" value="1"/>
</dbReference>
<evidence type="ECO:0000313" key="4">
    <source>
        <dbReference type="Proteomes" id="UP000319143"/>
    </source>
</evidence>
<proteinExistence type="predicted"/>